<protein>
    <recommendedName>
        <fullName evidence="5">MyoD family inhibitor domain-containing protein 2</fullName>
    </recommendedName>
</protein>
<comment type="similarity">
    <text evidence="1">Belongs to the MDFI family.</text>
</comment>
<reference evidence="3 4" key="1">
    <citation type="submission" date="2019-04" db="EMBL/GenBank/DDBJ databases">
        <title>Chromosome genome assembly for Takifugu flavidus.</title>
        <authorList>
            <person name="Xiao S."/>
        </authorList>
    </citation>
    <scope>NUCLEOTIDE SEQUENCE [LARGE SCALE GENOMIC DNA]</scope>
    <source>
        <strain evidence="3">HTHZ2018</strain>
        <tissue evidence="3">Muscle</tissue>
    </source>
</reference>
<evidence type="ECO:0000256" key="1">
    <source>
        <dbReference type="ARBA" id="ARBA00025778"/>
    </source>
</evidence>
<evidence type="ECO:0000313" key="3">
    <source>
        <dbReference type="EMBL" id="TWW56958.1"/>
    </source>
</evidence>
<keyword evidence="4" id="KW-1185">Reference proteome</keyword>
<dbReference type="InterPro" id="IPR026134">
    <property type="entry name" value="MDFI/MDFIC"/>
</dbReference>
<proteinExistence type="inferred from homology"/>
<gene>
    <name evidence="3" type="ORF">D4764_08G0009450</name>
</gene>
<feature type="region of interest" description="Disordered" evidence="2">
    <location>
        <begin position="1"/>
        <end position="66"/>
    </location>
</feature>
<evidence type="ECO:0000313" key="4">
    <source>
        <dbReference type="Proteomes" id="UP000324091"/>
    </source>
</evidence>
<accession>A0A5C6MRH4</accession>
<dbReference type="AlphaFoldDB" id="A0A5C6MRH4"/>
<dbReference type="Proteomes" id="UP000324091">
    <property type="component" value="Chromosome 8"/>
</dbReference>
<dbReference type="EMBL" id="RHFK02000021">
    <property type="protein sequence ID" value="TWW56958.1"/>
    <property type="molecule type" value="Genomic_DNA"/>
</dbReference>
<feature type="compositionally biased region" description="Basic and acidic residues" evidence="2">
    <location>
        <begin position="30"/>
        <end position="45"/>
    </location>
</feature>
<evidence type="ECO:0008006" key="5">
    <source>
        <dbReference type="Google" id="ProtNLM"/>
    </source>
</evidence>
<evidence type="ECO:0000256" key="2">
    <source>
        <dbReference type="SAM" id="MobiDB-lite"/>
    </source>
</evidence>
<sequence>MTARGSRARVAATLTCDEDKMTTPSALPVKDQDGVELRKTGDHVSDGSIPEQGLVSPSEKMTGSKSASSLCRLSSVLEPDSEELDPDGSCGGRDWGGSIFSVCSDRLKHSSSSGFSSDDSHSGDDCALLLLACLHCRFHDFMVLLPGALEAAVSRCFPSYGHVRLSTEQEREEKDCCGSKMELDCNCCGSCKDTGEFIEFAMEISEVCYR</sequence>
<dbReference type="GO" id="GO:0010468">
    <property type="term" value="P:regulation of gene expression"/>
    <property type="evidence" value="ECO:0007669"/>
    <property type="project" value="UniProtKB-ARBA"/>
</dbReference>
<organism evidence="3 4">
    <name type="scientific">Takifugu flavidus</name>
    <name type="common">sansaifugu</name>
    <dbReference type="NCBI Taxonomy" id="433684"/>
    <lineage>
        <taxon>Eukaryota</taxon>
        <taxon>Metazoa</taxon>
        <taxon>Chordata</taxon>
        <taxon>Craniata</taxon>
        <taxon>Vertebrata</taxon>
        <taxon>Euteleostomi</taxon>
        <taxon>Actinopterygii</taxon>
        <taxon>Neopterygii</taxon>
        <taxon>Teleostei</taxon>
        <taxon>Neoteleostei</taxon>
        <taxon>Acanthomorphata</taxon>
        <taxon>Eupercaria</taxon>
        <taxon>Tetraodontiformes</taxon>
        <taxon>Tetradontoidea</taxon>
        <taxon>Tetraodontidae</taxon>
        <taxon>Takifugu</taxon>
    </lineage>
</organism>
<comment type="caution">
    <text evidence="3">The sequence shown here is derived from an EMBL/GenBank/DDBJ whole genome shotgun (WGS) entry which is preliminary data.</text>
</comment>
<name>A0A5C6MRH4_9TELE</name>
<dbReference type="Pfam" id="PF15316">
    <property type="entry name" value="MDFI"/>
    <property type="match status" value="1"/>
</dbReference>